<feature type="region of interest" description="Disordered" evidence="1">
    <location>
        <begin position="348"/>
        <end position="368"/>
    </location>
</feature>
<protein>
    <recommendedName>
        <fullName evidence="4">Sulfotransferase family protein</fullName>
    </recommendedName>
</protein>
<sequence>MTDDLLLPEGTRLVHVGPHKTGTTAIQRAFHDNRRAAAEHGVVYAGTGPQPYRPVQELVGGRGRYGSGPPPSGAWGRFAADVASYGDARVVISSETLAGARIEAVRRMRDDLGERVHVVRMARRLDRVLPSRWQQTMVNGGRTPYVEWVREVLSDPTDRFWDRQGYASGTRLWADVLGPENVTVVVVDETDRRWLLDVLERMTGLPAGTLALRGAPDNPALGYGEAVVLRRLNEIAYRGRWRAASYPRLVRGGATRGLRTGGTGGSTPFPAELVPQVVAAASEQHDALLGLGVRVVGDPASLLISPDSVRAASPGALDESAASTTPVAVAQGVGAVVEAVLADGRQPLVAAPQDDDGTRSSGRRPADLTTAQLVREIVARLPRAGTRALRR</sequence>
<name>A0A2M9BG17_9ACTN</name>
<evidence type="ECO:0000313" key="3">
    <source>
        <dbReference type="Proteomes" id="UP000230842"/>
    </source>
</evidence>
<dbReference type="InterPro" id="IPR027417">
    <property type="entry name" value="P-loop_NTPase"/>
</dbReference>
<proteinExistence type="predicted"/>
<accession>A0A2M9BG17</accession>
<dbReference type="Proteomes" id="UP000230842">
    <property type="component" value="Unassembled WGS sequence"/>
</dbReference>
<evidence type="ECO:0008006" key="4">
    <source>
        <dbReference type="Google" id="ProtNLM"/>
    </source>
</evidence>
<dbReference type="RefSeq" id="WP_100414512.1">
    <property type="nucleotide sequence ID" value="NZ_PGEZ01000001.1"/>
</dbReference>
<evidence type="ECO:0000313" key="2">
    <source>
        <dbReference type="EMBL" id="PJJ56896.1"/>
    </source>
</evidence>
<dbReference type="AlphaFoldDB" id="A0A2M9BG17"/>
<organism evidence="2 3">
    <name type="scientific">Mumia flava</name>
    <dbReference type="NCBI Taxonomy" id="1348852"/>
    <lineage>
        <taxon>Bacteria</taxon>
        <taxon>Bacillati</taxon>
        <taxon>Actinomycetota</taxon>
        <taxon>Actinomycetes</taxon>
        <taxon>Propionibacteriales</taxon>
        <taxon>Nocardioidaceae</taxon>
        <taxon>Mumia</taxon>
    </lineage>
</organism>
<keyword evidence="3" id="KW-1185">Reference proteome</keyword>
<reference evidence="2 3" key="1">
    <citation type="submission" date="2017-11" db="EMBL/GenBank/DDBJ databases">
        <title>Genomic Encyclopedia of Archaeal and Bacterial Type Strains, Phase II (KMG-II): From Individual Species to Whole Genera.</title>
        <authorList>
            <person name="Goeker M."/>
        </authorList>
    </citation>
    <scope>NUCLEOTIDE SEQUENCE [LARGE SCALE GENOMIC DNA]</scope>
    <source>
        <strain evidence="2 3">DSM 27763</strain>
    </source>
</reference>
<gene>
    <name evidence="2" type="ORF">CLV56_1111</name>
</gene>
<dbReference type="SUPFAM" id="SSF52540">
    <property type="entry name" value="P-loop containing nucleoside triphosphate hydrolases"/>
    <property type="match status" value="1"/>
</dbReference>
<comment type="caution">
    <text evidence="2">The sequence shown here is derived from an EMBL/GenBank/DDBJ whole genome shotgun (WGS) entry which is preliminary data.</text>
</comment>
<dbReference type="OrthoDB" id="5144031at2"/>
<dbReference type="EMBL" id="PGEZ01000001">
    <property type="protein sequence ID" value="PJJ56896.1"/>
    <property type="molecule type" value="Genomic_DNA"/>
</dbReference>
<evidence type="ECO:0000256" key="1">
    <source>
        <dbReference type="SAM" id="MobiDB-lite"/>
    </source>
</evidence>